<dbReference type="InterPro" id="IPR045031">
    <property type="entry name" value="DHP_synth-like"/>
</dbReference>
<evidence type="ECO:0000256" key="5">
    <source>
        <dbReference type="ARBA" id="ARBA00012458"/>
    </source>
</evidence>
<dbReference type="GO" id="GO:0046656">
    <property type="term" value="P:folic acid biosynthetic process"/>
    <property type="evidence" value="ECO:0007669"/>
    <property type="project" value="UniProtKB-KW"/>
</dbReference>
<evidence type="ECO:0000256" key="7">
    <source>
        <dbReference type="ARBA" id="ARBA00022679"/>
    </source>
</evidence>
<dbReference type="KEGG" id="nio:NITINOP_2487"/>
<comment type="pathway">
    <text evidence="3 12">Cofactor biosynthesis; tetrahydrofolate biosynthesis; 7,8-dihydrofolate from 2-amino-4-hydroxy-6-hydroxymethyl-7,8-dihydropteridine diphosphate and 4-aminobenzoate: step 1/2.</text>
</comment>
<dbReference type="NCBIfam" id="TIGR01496">
    <property type="entry name" value="DHPS"/>
    <property type="match status" value="1"/>
</dbReference>
<dbReference type="PANTHER" id="PTHR20941">
    <property type="entry name" value="FOLATE SYNTHESIS PROTEINS"/>
    <property type="match status" value="1"/>
</dbReference>
<proteinExistence type="inferred from homology"/>
<dbReference type="Pfam" id="PF00809">
    <property type="entry name" value="Pterin_bind"/>
    <property type="match status" value="1"/>
</dbReference>
<dbReference type="Gene3D" id="3.20.20.20">
    <property type="entry name" value="Dihydropteroate synthase-like"/>
    <property type="match status" value="1"/>
</dbReference>
<comment type="catalytic activity">
    <reaction evidence="1">
        <text>(7,8-dihydropterin-6-yl)methyl diphosphate + 4-aminobenzoate = 7,8-dihydropteroate + diphosphate</text>
        <dbReference type="Rhea" id="RHEA:19949"/>
        <dbReference type="ChEBI" id="CHEBI:17836"/>
        <dbReference type="ChEBI" id="CHEBI:17839"/>
        <dbReference type="ChEBI" id="CHEBI:33019"/>
        <dbReference type="ChEBI" id="CHEBI:72950"/>
        <dbReference type="EC" id="2.5.1.15"/>
    </reaction>
</comment>
<name>A0A0S4KSM5_9BACT</name>
<evidence type="ECO:0000256" key="11">
    <source>
        <dbReference type="ARBA" id="ARBA00030193"/>
    </source>
</evidence>
<dbReference type="InterPro" id="IPR006390">
    <property type="entry name" value="DHP_synth_dom"/>
</dbReference>
<evidence type="ECO:0000259" key="13">
    <source>
        <dbReference type="PROSITE" id="PS50972"/>
    </source>
</evidence>
<evidence type="ECO:0000313" key="15">
    <source>
        <dbReference type="Proteomes" id="UP000066284"/>
    </source>
</evidence>
<feature type="domain" description="Pterin-binding" evidence="13">
    <location>
        <begin position="26"/>
        <end position="279"/>
    </location>
</feature>
<sequence>MESSEPLSPHGRLWARGCLIACWERPLIMGVVNVTPDSFYDGGRHSEPEQAVAHALELVEQGADILDVGAESTRPGAAPVGEEEERTRLLPVVTELARRVAVPISVDTTKAAVAQAALDAGASIVNDVSALRFDPRMASVVARSGAGVVLMHMKGTPLTMQEDPCYRDVVEDVVQFLEERMRVAMEAGISKLNIMLDPGIGFGKLLEHNLELLNRLGELMKLDRPLVVGPSRKSFIGRLIGRSAEHREWGTAAAVALAVDRGARILRVHDVAMMADVVKVAAAIASRKASNRAGA</sequence>
<dbReference type="GO" id="GO:0004156">
    <property type="term" value="F:dihydropteroate synthase activity"/>
    <property type="evidence" value="ECO:0007669"/>
    <property type="project" value="UniProtKB-EC"/>
</dbReference>
<evidence type="ECO:0000256" key="10">
    <source>
        <dbReference type="ARBA" id="ARBA00022909"/>
    </source>
</evidence>
<comment type="cofactor">
    <cofactor evidence="2 12">
        <name>Mg(2+)</name>
        <dbReference type="ChEBI" id="CHEBI:18420"/>
    </cofactor>
</comment>
<accession>A0A0S4KSM5</accession>
<keyword evidence="8 12" id="KW-0479">Metal-binding</keyword>
<dbReference type="AlphaFoldDB" id="A0A0S4KSM5"/>
<dbReference type="UniPathway" id="UPA00077">
    <property type="reaction ID" value="UER00156"/>
</dbReference>
<dbReference type="PROSITE" id="PS50972">
    <property type="entry name" value="PTERIN_BINDING"/>
    <property type="match status" value="1"/>
</dbReference>
<dbReference type="GO" id="GO:0046654">
    <property type="term" value="P:tetrahydrofolate biosynthetic process"/>
    <property type="evidence" value="ECO:0007669"/>
    <property type="project" value="UniProtKB-UniPathway"/>
</dbReference>
<dbReference type="EC" id="2.5.1.15" evidence="5 12"/>
<dbReference type="InterPro" id="IPR011005">
    <property type="entry name" value="Dihydropteroate_synth-like_sf"/>
</dbReference>
<evidence type="ECO:0000313" key="14">
    <source>
        <dbReference type="EMBL" id="CUQ67459.1"/>
    </source>
</evidence>
<evidence type="ECO:0000256" key="12">
    <source>
        <dbReference type="RuleBase" id="RU361205"/>
    </source>
</evidence>
<dbReference type="Proteomes" id="UP000066284">
    <property type="component" value="Chromosome 1"/>
</dbReference>
<evidence type="ECO:0000256" key="3">
    <source>
        <dbReference type="ARBA" id="ARBA00004763"/>
    </source>
</evidence>
<reference evidence="15" key="1">
    <citation type="submission" date="2015-09" db="EMBL/GenBank/DDBJ databases">
        <authorList>
            <person name="Daims H."/>
        </authorList>
    </citation>
    <scope>NUCLEOTIDE SEQUENCE [LARGE SCALE GENOMIC DNA]</scope>
</reference>
<dbReference type="InterPro" id="IPR000489">
    <property type="entry name" value="Pterin-binding_dom"/>
</dbReference>
<evidence type="ECO:0000256" key="8">
    <source>
        <dbReference type="ARBA" id="ARBA00022723"/>
    </source>
</evidence>
<dbReference type="OrthoDB" id="9811744at2"/>
<dbReference type="GO" id="GO:0046872">
    <property type="term" value="F:metal ion binding"/>
    <property type="evidence" value="ECO:0007669"/>
    <property type="project" value="UniProtKB-KW"/>
</dbReference>
<evidence type="ECO:0000256" key="2">
    <source>
        <dbReference type="ARBA" id="ARBA00001946"/>
    </source>
</evidence>
<keyword evidence="15" id="KW-1185">Reference proteome</keyword>
<keyword evidence="7 12" id="KW-0808">Transferase</keyword>
<dbReference type="PROSITE" id="PS00793">
    <property type="entry name" value="DHPS_2"/>
    <property type="match status" value="1"/>
</dbReference>
<keyword evidence="9 12" id="KW-0460">Magnesium</keyword>
<dbReference type="FunFam" id="3.20.20.20:FF:000006">
    <property type="entry name" value="Dihydropteroate synthase"/>
    <property type="match status" value="1"/>
</dbReference>
<dbReference type="PANTHER" id="PTHR20941:SF1">
    <property type="entry name" value="FOLIC ACID SYNTHESIS PROTEIN FOL1"/>
    <property type="match status" value="1"/>
</dbReference>
<keyword evidence="10 12" id="KW-0289">Folate biosynthesis</keyword>
<organism evidence="14 15">
    <name type="scientific">Candidatus Nitrospira inopinata</name>
    <dbReference type="NCBI Taxonomy" id="1715989"/>
    <lineage>
        <taxon>Bacteria</taxon>
        <taxon>Pseudomonadati</taxon>
        <taxon>Nitrospirota</taxon>
        <taxon>Nitrospiria</taxon>
        <taxon>Nitrospirales</taxon>
        <taxon>Nitrospiraceae</taxon>
        <taxon>Nitrospira</taxon>
    </lineage>
</organism>
<dbReference type="SUPFAM" id="SSF51717">
    <property type="entry name" value="Dihydropteroate synthetase-like"/>
    <property type="match status" value="1"/>
</dbReference>
<dbReference type="CDD" id="cd00739">
    <property type="entry name" value="DHPS"/>
    <property type="match status" value="1"/>
</dbReference>
<protein>
    <recommendedName>
        <fullName evidence="6 12">Dihydropteroate synthase</fullName>
        <shortName evidence="12">DHPS</shortName>
        <ecNumber evidence="5 12">2.5.1.15</ecNumber>
    </recommendedName>
    <alternativeName>
        <fullName evidence="11 12">Dihydropteroate pyrophosphorylase</fullName>
    </alternativeName>
</protein>
<evidence type="ECO:0000256" key="6">
    <source>
        <dbReference type="ARBA" id="ARBA00016919"/>
    </source>
</evidence>
<dbReference type="GO" id="GO:0005829">
    <property type="term" value="C:cytosol"/>
    <property type="evidence" value="ECO:0007669"/>
    <property type="project" value="TreeGrafter"/>
</dbReference>
<evidence type="ECO:0000256" key="1">
    <source>
        <dbReference type="ARBA" id="ARBA00000012"/>
    </source>
</evidence>
<evidence type="ECO:0000256" key="9">
    <source>
        <dbReference type="ARBA" id="ARBA00022842"/>
    </source>
</evidence>
<evidence type="ECO:0000256" key="4">
    <source>
        <dbReference type="ARBA" id="ARBA00009503"/>
    </source>
</evidence>
<gene>
    <name evidence="14" type="primary">folP</name>
    <name evidence="14" type="ORF">NITINOP_2487</name>
</gene>
<dbReference type="EMBL" id="LN885086">
    <property type="protein sequence ID" value="CUQ67459.1"/>
    <property type="molecule type" value="Genomic_DNA"/>
</dbReference>
<dbReference type="PROSITE" id="PS00792">
    <property type="entry name" value="DHPS_1"/>
    <property type="match status" value="1"/>
</dbReference>
<dbReference type="STRING" id="1715989.NITINOP_2487"/>
<comment type="function">
    <text evidence="12">Catalyzes the condensation of para-aminobenzoate (pABA) with 6-hydroxymethyl-7,8-dihydropterin diphosphate (DHPt-PP) to form 7,8-dihydropteroate (H2Pte), the immediate precursor of folate derivatives.</text>
</comment>
<comment type="similarity">
    <text evidence="4 12">Belongs to the DHPS family.</text>
</comment>